<dbReference type="Proteomes" id="UP000579281">
    <property type="component" value="Unassembled WGS sequence"/>
</dbReference>
<gene>
    <name evidence="1" type="ORF">HNQ80_001520</name>
</gene>
<dbReference type="EMBL" id="JACHEN010000007">
    <property type="protein sequence ID" value="MBB6215431.1"/>
    <property type="molecule type" value="Genomic_DNA"/>
</dbReference>
<protein>
    <submittedName>
        <fullName evidence="1">Vacuolar-type H+-ATPase subunit I/STV1</fullName>
    </submittedName>
</protein>
<evidence type="ECO:0000313" key="1">
    <source>
        <dbReference type="EMBL" id="MBB6215431.1"/>
    </source>
</evidence>
<keyword evidence="2" id="KW-1185">Reference proteome</keyword>
<name>A0A841KQ24_9FIRM</name>
<proteinExistence type="predicted"/>
<sequence>MKNVRNLMRNLAELLFREVETPEEILYISDVEVQERLNYIKKLSRKVEKYKAKIEVERQYLEARLQERQNYQEDKKAENKVKKNFRLIS</sequence>
<reference evidence="1 2" key="1">
    <citation type="submission" date="2020-08" db="EMBL/GenBank/DDBJ databases">
        <title>Genomic Encyclopedia of Type Strains, Phase IV (KMG-IV): sequencing the most valuable type-strain genomes for metagenomic binning, comparative biology and taxonomic classification.</title>
        <authorList>
            <person name="Goeker M."/>
        </authorList>
    </citation>
    <scope>NUCLEOTIDE SEQUENCE [LARGE SCALE GENOMIC DNA]</scope>
    <source>
        <strain evidence="1 2">DSM 103526</strain>
    </source>
</reference>
<dbReference type="RefSeq" id="WP_184309722.1">
    <property type="nucleotide sequence ID" value="NZ_JACHEN010000007.1"/>
</dbReference>
<accession>A0A841KQ24</accession>
<comment type="caution">
    <text evidence="1">The sequence shown here is derived from an EMBL/GenBank/DDBJ whole genome shotgun (WGS) entry which is preliminary data.</text>
</comment>
<organism evidence="1 2">
    <name type="scientific">Anaerosolibacter carboniphilus</name>
    <dbReference type="NCBI Taxonomy" id="1417629"/>
    <lineage>
        <taxon>Bacteria</taxon>
        <taxon>Bacillati</taxon>
        <taxon>Bacillota</taxon>
        <taxon>Clostridia</taxon>
        <taxon>Peptostreptococcales</taxon>
        <taxon>Thermotaleaceae</taxon>
        <taxon>Anaerosolibacter</taxon>
    </lineage>
</organism>
<dbReference type="AlphaFoldDB" id="A0A841KQ24"/>
<evidence type="ECO:0000313" key="2">
    <source>
        <dbReference type="Proteomes" id="UP000579281"/>
    </source>
</evidence>